<name>A0A162E725_9BACI</name>
<dbReference type="STRING" id="519424.AZF04_03905"/>
<evidence type="ECO:0000313" key="2">
    <source>
        <dbReference type="EMBL" id="KYG31929.1"/>
    </source>
</evidence>
<protein>
    <recommendedName>
        <fullName evidence="1">Bro-N domain-containing protein</fullName>
    </recommendedName>
</protein>
<dbReference type="AlphaFoldDB" id="A0A162E725"/>
<dbReference type="Proteomes" id="UP000075806">
    <property type="component" value="Unassembled WGS sequence"/>
</dbReference>
<dbReference type="InterPro" id="IPR005039">
    <property type="entry name" value="Ant_C"/>
</dbReference>
<proteinExistence type="predicted"/>
<sequence>MNEAGLYKLIFRSEKEEAEAFTDEVLPTIRKTGHFEFQPSYMIEDPVERAKRWIEEQQKVQLLEQRAALYEEKANYVDEKLKSKNTVTTTQIAKDYGMSARSLNQILKEEGIQFKHRGQWLLKSAYHDKGYTKSYTVDIERSDGTMSVRMNTHWTQEGRLFIHKILQQRGYVATLDQGDLVGNG</sequence>
<evidence type="ECO:0000259" key="1">
    <source>
        <dbReference type="PROSITE" id="PS51750"/>
    </source>
</evidence>
<accession>A0A162E725</accession>
<organism evidence="2 3">
    <name type="scientific">Alkalihalobacillus trypoxylicola</name>
    <dbReference type="NCBI Taxonomy" id="519424"/>
    <lineage>
        <taxon>Bacteria</taxon>
        <taxon>Bacillati</taxon>
        <taxon>Bacillota</taxon>
        <taxon>Bacilli</taxon>
        <taxon>Bacillales</taxon>
        <taxon>Bacillaceae</taxon>
        <taxon>Alkalihalobacillus</taxon>
    </lineage>
</organism>
<keyword evidence="3" id="KW-1185">Reference proteome</keyword>
<evidence type="ECO:0000313" key="3">
    <source>
        <dbReference type="Proteomes" id="UP000075806"/>
    </source>
</evidence>
<dbReference type="GO" id="GO:0003677">
    <property type="term" value="F:DNA binding"/>
    <property type="evidence" value="ECO:0007669"/>
    <property type="project" value="InterPro"/>
</dbReference>
<comment type="caution">
    <text evidence="2">The sequence shown here is derived from an EMBL/GenBank/DDBJ whole genome shotgun (WGS) entry which is preliminary data.</text>
</comment>
<dbReference type="OrthoDB" id="9812611at2"/>
<dbReference type="Pfam" id="PF03374">
    <property type="entry name" value="ANT"/>
    <property type="match status" value="1"/>
</dbReference>
<dbReference type="EMBL" id="LTAO01000012">
    <property type="protein sequence ID" value="KYG31929.1"/>
    <property type="molecule type" value="Genomic_DNA"/>
</dbReference>
<gene>
    <name evidence="2" type="ORF">AZF04_03905</name>
</gene>
<feature type="domain" description="Bro-N" evidence="1">
    <location>
        <begin position="1"/>
        <end position="33"/>
    </location>
</feature>
<reference evidence="2" key="1">
    <citation type="submission" date="2016-02" db="EMBL/GenBank/DDBJ databases">
        <title>Genome sequence of Bacillus trypoxylicola KCTC 13244(T).</title>
        <authorList>
            <person name="Jeong H."/>
            <person name="Park S.-H."/>
            <person name="Choi S.-K."/>
        </authorList>
    </citation>
    <scope>NUCLEOTIDE SEQUENCE [LARGE SCALE GENOMIC DNA]</scope>
    <source>
        <strain evidence="2">KCTC 13244</strain>
    </source>
</reference>
<dbReference type="InterPro" id="IPR003497">
    <property type="entry name" value="BRO_N_domain"/>
</dbReference>
<dbReference type="PROSITE" id="PS51750">
    <property type="entry name" value="BRO_N"/>
    <property type="match status" value="1"/>
</dbReference>